<accession>A0ABN9PAE1</accession>
<dbReference type="Proteomes" id="UP001189429">
    <property type="component" value="Unassembled WGS sequence"/>
</dbReference>
<protein>
    <recommendedName>
        <fullName evidence="3">FACT complex subunit</fullName>
    </recommendedName>
</protein>
<keyword evidence="2" id="KW-1185">Reference proteome</keyword>
<evidence type="ECO:0000313" key="2">
    <source>
        <dbReference type="Proteomes" id="UP001189429"/>
    </source>
</evidence>
<sequence length="252" mass="26944">SAGDEFKHHVGSNLIAGYFATEVGASVGTEPALLKAAIADKVIQLPYYKSHSNWVSNYIQKNGLVGANSDIVSAQAAAAISKLARAAIDARTFNKVGGTEAVNSAFNMQFWHNTKEWSQVALTPNCLPEGRLTLQGSEVLFGVKLSAVLPVSLVEKVKAVGQMSVECFFGLVRSHGFAFKSEPGTLQIIPAGFLVIGFLVSEEPCEGMRWSFVRSDAAEQERILIKTTMEQAMEEFGADATMKAISLALGAA</sequence>
<reference evidence="1" key="1">
    <citation type="submission" date="2023-10" db="EMBL/GenBank/DDBJ databases">
        <authorList>
            <person name="Chen Y."/>
            <person name="Shah S."/>
            <person name="Dougan E. K."/>
            <person name="Thang M."/>
            <person name="Chan C."/>
        </authorList>
    </citation>
    <scope>NUCLEOTIDE SEQUENCE [LARGE SCALE GENOMIC DNA]</scope>
</reference>
<dbReference type="EMBL" id="CAUYUJ010000298">
    <property type="protein sequence ID" value="CAK0789754.1"/>
    <property type="molecule type" value="Genomic_DNA"/>
</dbReference>
<organism evidence="1 2">
    <name type="scientific">Prorocentrum cordatum</name>
    <dbReference type="NCBI Taxonomy" id="2364126"/>
    <lineage>
        <taxon>Eukaryota</taxon>
        <taxon>Sar</taxon>
        <taxon>Alveolata</taxon>
        <taxon>Dinophyceae</taxon>
        <taxon>Prorocentrales</taxon>
        <taxon>Prorocentraceae</taxon>
        <taxon>Prorocentrum</taxon>
    </lineage>
</organism>
<feature type="non-terminal residue" evidence="1">
    <location>
        <position position="1"/>
    </location>
</feature>
<comment type="caution">
    <text evidence="1">The sequence shown here is derived from an EMBL/GenBank/DDBJ whole genome shotgun (WGS) entry which is preliminary data.</text>
</comment>
<name>A0ABN9PAE1_9DINO</name>
<proteinExistence type="predicted"/>
<gene>
    <name evidence="1" type="ORF">PCOR1329_LOCUS1236</name>
</gene>
<evidence type="ECO:0000313" key="1">
    <source>
        <dbReference type="EMBL" id="CAK0789754.1"/>
    </source>
</evidence>
<evidence type="ECO:0008006" key="3">
    <source>
        <dbReference type="Google" id="ProtNLM"/>
    </source>
</evidence>